<evidence type="ECO:0000313" key="2">
    <source>
        <dbReference type="Proteomes" id="UP001322138"/>
    </source>
</evidence>
<name>A0ABR0FB54_9PEZI</name>
<organism evidence="1 2">
    <name type="scientific">Podospora bellae-mahoneyi</name>
    <dbReference type="NCBI Taxonomy" id="2093777"/>
    <lineage>
        <taxon>Eukaryota</taxon>
        <taxon>Fungi</taxon>
        <taxon>Dikarya</taxon>
        <taxon>Ascomycota</taxon>
        <taxon>Pezizomycotina</taxon>
        <taxon>Sordariomycetes</taxon>
        <taxon>Sordariomycetidae</taxon>
        <taxon>Sordariales</taxon>
        <taxon>Podosporaceae</taxon>
        <taxon>Podospora</taxon>
    </lineage>
</organism>
<reference evidence="1 2" key="1">
    <citation type="journal article" date="2023" name="bioRxiv">
        <title>High-quality genome assemblies of four members of thePodospora anserinaspecies complex.</title>
        <authorList>
            <person name="Ament-Velasquez S.L."/>
            <person name="Vogan A.A."/>
            <person name="Wallerman O."/>
            <person name="Hartmann F."/>
            <person name="Gautier V."/>
            <person name="Silar P."/>
            <person name="Giraud T."/>
            <person name="Johannesson H."/>
        </authorList>
    </citation>
    <scope>NUCLEOTIDE SEQUENCE [LARGE SCALE GENOMIC DNA]</scope>
    <source>
        <strain evidence="1 2">CBS 112042</strain>
    </source>
</reference>
<keyword evidence="2" id="KW-1185">Reference proteome</keyword>
<dbReference type="EMBL" id="JAFFGZ010000008">
    <property type="protein sequence ID" value="KAK4640235.1"/>
    <property type="molecule type" value="Genomic_DNA"/>
</dbReference>
<dbReference type="RefSeq" id="XP_062729211.1">
    <property type="nucleotide sequence ID" value="XM_062872954.1"/>
</dbReference>
<dbReference type="Proteomes" id="UP001322138">
    <property type="component" value="Unassembled WGS sequence"/>
</dbReference>
<accession>A0ABR0FB54</accession>
<sequence>MAGHATSRVCIIPSQLPPHQAAPATPPVDAFSAASPSVMMNPSVDAAVSRTSCTGTPPVSGFHIRPPFL</sequence>
<dbReference type="GeneID" id="87892302"/>
<comment type="caution">
    <text evidence="1">The sequence shown here is derived from an EMBL/GenBank/DDBJ whole genome shotgun (WGS) entry which is preliminary data.</text>
</comment>
<gene>
    <name evidence="1" type="ORF">QC761_0089880</name>
</gene>
<proteinExistence type="predicted"/>
<evidence type="ECO:0000313" key="1">
    <source>
        <dbReference type="EMBL" id="KAK4640235.1"/>
    </source>
</evidence>
<protein>
    <submittedName>
        <fullName evidence="1">Uncharacterized protein</fullName>
    </submittedName>
</protein>